<dbReference type="GO" id="GO:0004984">
    <property type="term" value="F:olfactory receptor activity"/>
    <property type="evidence" value="ECO:0007669"/>
    <property type="project" value="InterPro"/>
</dbReference>
<feature type="domain" description="G-protein coupled receptors family 1 profile" evidence="15">
    <location>
        <begin position="38"/>
        <end position="286"/>
    </location>
</feature>
<dbReference type="GO" id="GO:0004930">
    <property type="term" value="F:G protein-coupled receptor activity"/>
    <property type="evidence" value="ECO:0007669"/>
    <property type="project" value="UniProtKB-KW"/>
</dbReference>
<evidence type="ECO:0000256" key="11">
    <source>
        <dbReference type="ARBA" id="ARBA00023180"/>
    </source>
</evidence>
<feature type="transmembrane region" description="Helical" evidence="14">
    <location>
        <begin position="235"/>
        <end position="257"/>
    </location>
</feature>
<dbReference type="CDD" id="cd13954">
    <property type="entry name" value="7tmA_OR"/>
    <property type="match status" value="1"/>
</dbReference>
<keyword evidence="8 14" id="KW-0472">Membrane</keyword>
<protein>
    <recommendedName>
        <fullName evidence="14">Olfactory receptor</fullName>
    </recommendedName>
</protein>
<evidence type="ECO:0000256" key="9">
    <source>
        <dbReference type="ARBA" id="ARBA00023157"/>
    </source>
</evidence>
<dbReference type="Gene3D" id="1.20.1070.10">
    <property type="entry name" value="Rhodopsin 7-helix transmembrane proteins"/>
    <property type="match status" value="1"/>
</dbReference>
<gene>
    <name evidence="16" type="ORF">GDO54_013746</name>
</gene>
<evidence type="ECO:0000256" key="4">
    <source>
        <dbReference type="ARBA" id="ARBA00022692"/>
    </source>
</evidence>
<keyword evidence="10 13" id="KW-0675">Receptor</keyword>
<reference evidence="16" key="1">
    <citation type="thesis" date="2020" institute="ProQuest LLC" country="789 East Eisenhower Parkway, Ann Arbor, MI, USA">
        <title>Comparative Genomics and Chromosome Evolution.</title>
        <authorList>
            <person name="Mudd A.B."/>
        </authorList>
    </citation>
    <scope>NUCLEOTIDE SEQUENCE</scope>
    <source>
        <strain evidence="16">1538</strain>
        <tissue evidence="16">Blood</tissue>
    </source>
</reference>
<evidence type="ECO:0000256" key="13">
    <source>
        <dbReference type="RuleBase" id="RU000688"/>
    </source>
</evidence>
<evidence type="ECO:0000256" key="12">
    <source>
        <dbReference type="ARBA" id="ARBA00023224"/>
    </source>
</evidence>
<comment type="subcellular location">
    <subcellularLocation>
        <location evidence="1 14">Cell membrane</location>
        <topology evidence="1 14">Multi-pass membrane protein</topology>
    </subcellularLocation>
</comment>
<evidence type="ECO:0000259" key="15">
    <source>
        <dbReference type="PROSITE" id="PS50262"/>
    </source>
</evidence>
<dbReference type="PROSITE" id="PS50262">
    <property type="entry name" value="G_PROTEIN_RECEP_F1_2"/>
    <property type="match status" value="1"/>
</dbReference>
<dbReference type="PRINTS" id="PR00245">
    <property type="entry name" value="OLFACTORYR"/>
</dbReference>
<dbReference type="FunFam" id="1.20.1070.10:FF:000001">
    <property type="entry name" value="Olfactory receptor"/>
    <property type="match status" value="1"/>
</dbReference>
<keyword evidence="9" id="KW-1015">Disulfide bond</keyword>
<dbReference type="InterPro" id="IPR000276">
    <property type="entry name" value="GPCR_Rhodpsn"/>
</dbReference>
<keyword evidence="3 14" id="KW-0716">Sensory transduction</keyword>
<feature type="transmembrane region" description="Helical" evidence="14">
    <location>
        <begin position="89"/>
        <end position="112"/>
    </location>
</feature>
<dbReference type="Pfam" id="PF13853">
    <property type="entry name" value="7tm_4"/>
    <property type="match status" value="1"/>
</dbReference>
<organism evidence="16 17">
    <name type="scientific">Pyxicephalus adspersus</name>
    <name type="common">African bullfrog</name>
    <dbReference type="NCBI Taxonomy" id="30357"/>
    <lineage>
        <taxon>Eukaryota</taxon>
        <taxon>Metazoa</taxon>
        <taxon>Chordata</taxon>
        <taxon>Craniata</taxon>
        <taxon>Vertebrata</taxon>
        <taxon>Euteleostomi</taxon>
        <taxon>Amphibia</taxon>
        <taxon>Batrachia</taxon>
        <taxon>Anura</taxon>
        <taxon>Neobatrachia</taxon>
        <taxon>Ranoidea</taxon>
        <taxon>Pyxicephalidae</taxon>
        <taxon>Pyxicephalinae</taxon>
        <taxon>Pyxicephalus</taxon>
    </lineage>
</organism>
<evidence type="ECO:0000256" key="3">
    <source>
        <dbReference type="ARBA" id="ARBA00022606"/>
    </source>
</evidence>
<keyword evidence="2 14" id="KW-1003">Cell membrane</keyword>
<evidence type="ECO:0000256" key="8">
    <source>
        <dbReference type="ARBA" id="ARBA00023136"/>
    </source>
</evidence>
<dbReference type="InterPro" id="IPR000725">
    <property type="entry name" value="Olfact_rcpt"/>
</dbReference>
<evidence type="ECO:0000256" key="7">
    <source>
        <dbReference type="ARBA" id="ARBA00023040"/>
    </source>
</evidence>
<dbReference type="Proteomes" id="UP001181693">
    <property type="component" value="Unassembled WGS sequence"/>
</dbReference>
<evidence type="ECO:0000256" key="10">
    <source>
        <dbReference type="ARBA" id="ARBA00023170"/>
    </source>
</evidence>
<dbReference type="PRINTS" id="PR00237">
    <property type="entry name" value="GPCRRHODOPSN"/>
</dbReference>
<evidence type="ECO:0000256" key="2">
    <source>
        <dbReference type="ARBA" id="ARBA00022475"/>
    </source>
</evidence>
<feature type="transmembrane region" description="Helical" evidence="14">
    <location>
        <begin position="202"/>
        <end position="223"/>
    </location>
</feature>
<comment type="caution">
    <text evidence="16">The sequence shown here is derived from an EMBL/GenBank/DDBJ whole genome shotgun (WGS) entry which is preliminary data.</text>
</comment>
<name>A0AAV3A8G5_PYXAD</name>
<feature type="transmembrane region" description="Helical" evidence="14">
    <location>
        <begin position="269"/>
        <end position="288"/>
    </location>
</feature>
<sequence length="309" mass="34664">MNCSKTKEFIILGFNVVPEFKFLLFIVFLFIYVLTLTTNITIIMLVRFDSQLHSPMYFFITNLSLLEIGYVSSTLPNLMFGLITGNKAIPFIACIAQLCCFSCLGSTELVLLPLMSYDRYLAICNPLRYAMLMSPEKCTKLAAMSWFLGTVVALAAFFMVTISCFCGPNIVEHFLCESAPLLKLSCSDVSTATSVLSNLSTVWILSSVFLTMLSYSFIIYAVVKIPSTSGMKKALSTCTSHFIVVFFFYTSVCVMYVHPSSSNTSRNKISTVFYGIITPLLNPFVYSLRNKDMKNAFMKVLRKSRNMSL</sequence>
<feature type="transmembrane region" description="Helical" evidence="14">
    <location>
        <begin position="58"/>
        <end position="83"/>
    </location>
</feature>
<keyword evidence="5 14" id="KW-0552">Olfaction</keyword>
<evidence type="ECO:0000256" key="1">
    <source>
        <dbReference type="ARBA" id="ARBA00004651"/>
    </source>
</evidence>
<evidence type="ECO:0000256" key="5">
    <source>
        <dbReference type="ARBA" id="ARBA00022725"/>
    </source>
</evidence>
<dbReference type="PROSITE" id="PS00237">
    <property type="entry name" value="G_PROTEIN_RECEP_F1_1"/>
    <property type="match status" value="1"/>
</dbReference>
<keyword evidence="7 13" id="KW-0297">G-protein coupled receptor</keyword>
<evidence type="ECO:0000256" key="14">
    <source>
        <dbReference type="RuleBase" id="RU363047"/>
    </source>
</evidence>
<comment type="similarity">
    <text evidence="13">Belongs to the G-protein coupled receptor 1 family.</text>
</comment>
<dbReference type="InterPro" id="IPR017452">
    <property type="entry name" value="GPCR_Rhodpsn_7TM"/>
</dbReference>
<dbReference type="PANTHER" id="PTHR24242">
    <property type="entry name" value="G-PROTEIN COUPLED RECEPTOR"/>
    <property type="match status" value="1"/>
</dbReference>
<evidence type="ECO:0000313" key="17">
    <source>
        <dbReference type="Proteomes" id="UP001181693"/>
    </source>
</evidence>
<dbReference type="SUPFAM" id="SSF81321">
    <property type="entry name" value="Family A G protein-coupled receptor-like"/>
    <property type="match status" value="1"/>
</dbReference>
<dbReference type="GO" id="GO:0005886">
    <property type="term" value="C:plasma membrane"/>
    <property type="evidence" value="ECO:0007669"/>
    <property type="project" value="UniProtKB-SubCell"/>
</dbReference>
<keyword evidence="4 13" id="KW-0812">Transmembrane</keyword>
<dbReference type="AlphaFoldDB" id="A0AAV3A8G5"/>
<proteinExistence type="inferred from homology"/>
<evidence type="ECO:0000313" key="16">
    <source>
        <dbReference type="EMBL" id="DBA22737.1"/>
    </source>
</evidence>
<dbReference type="PANTHER" id="PTHR24242:SF359">
    <property type="entry name" value="ODORANT RECEPTOR-RELATED"/>
    <property type="match status" value="1"/>
</dbReference>
<keyword evidence="12 13" id="KW-0807">Transducer</keyword>
<evidence type="ECO:0000256" key="6">
    <source>
        <dbReference type="ARBA" id="ARBA00022989"/>
    </source>
</evidence>
<dbReference type="InterPro" id="IPR050939">
    <property type="entry name" value="Olfactory_GPCR1"/>
</dbReference>
<feature type="transmembrane region" description="Helical" evidence="14">
    <location>
        <begin position="141"/>
        <end position="162"/>
    </location>
</feature>
<keyword evidence="11" id="KW-0325">Glycoprotein</keyword>
<keyword evidence="6 14" id="KW-1133">Transmembrane helix</keyword>
<feature type="transmembrane region" description="Helical" evidence="14">
    <location>
        <begin position="22"/>
        <end position="46"/>
    </location>
</feature>
<dbReference type="EMBL" id="DYDO01000006">
    <property type="protein sequence ID" value="DBA22737.1"/>
    <property type="molecule type" value="Genomic_DNA"/>
</dbReference>
<accession>A0AAV3A8G5</accession>
<keyword evidence="17" id="KW-1185">Reference proteome</keyword>